<dbReference type="GO" id="GO:0008270">
    <property type="term" value="F:zinc ion binding"/>
    <property type="evidence" value="ECO:0007669"/>
    <property type="project" value="InterPro"/>
</dbReference>
<evidence type="ECO:0000256" key="6">
    <source>
        <dbReference type="ARBA" id="ARBA00023027"/>
    </source>
</evidence>
<feature type="domain" description="Alcohol dehydrogenase-like N-terminal" evidence="10">
    <location>
        <begin position="43"/>
        <end position="146"/>
    </location>
</feature>
<dbReference type="InterPro" id="IPR036291">
    <property type="entry name" value="NAD(P)-bd_dom_sf"/>
</dbReference>
<dbReference type="InterPro" id="IPR011032">
    <property type="entry name" value="GroES-like_sf"/>
</dbReference>
<dbReference type="Pfam" id="PF08240">
    <property type="entry name" value="ADH_N"/>
    <property type="match status" value="1"/>
</dbReference>
<accession>J3P6I1</accession>
<dbReference type="Gene3D" id="3.90.180.10">
    <property type="entry name" value="Medium-chain alcohol dehydrogenases, catalytic domain"/>
    <property type="match status" value="1"/>
</dbReference>
<sequence length="416" mass="44908">MSSTSTSPIPFRPRPKTNRVVMWEGKVGQVVTREIPFPRIEEPEDVIVRITTSALCGTDLHVYRGFMGSPNVPYSLGHEGMGVVHEIGPAVDSFKVGDRVIIAFPSDRPIPTKNSTVLQLAGFGLGSLFGDLQGLQAEYVRVPFADSSLVGIPKTLPDKEWLCTGDIFSTAWQGLTWSGFEAGDSVAVFGAGPVGLLCAYSAVIRGASAVYVVDHIRQRLDKAESIGPAVRAIDFTKPGHRASEQILALSPGGVNRAVDCVGEEALNEKLERQQDYILRECVHVTAVGGGIGVPGATTVVPKSEGAPLADEIAPEIAFPIAQFWTRGLSMKASFVDPVVTMPMLLRLIESGRAKPGFIVDEPAHDLSDAPRQYERFNRGEVIKVLFKGAPRPEEWEEEEWERDAGEANGHGAQNGV</sequence>
<dbReference type="EnsemblFungi" id="EJT72256">
    <property type="protein sequence ID" value="EJT72256"/>
    <property type="gene ID" value="GGTG_09122"/>
</dbReference>
<dbReference type="InterPro" id="IPR013149">
    <property type="entry name" value="ADH-like_C"/>
</dbReference>
<dbReference type="EMBL" id="GL385399">
    <property type="protein sequence ID" value="EJT72256.1"/>
    <property type="molecule type" value="Genomic_DNA"/>
</dbReference>
<proteinExistence type="inferred from homology"/>
<evidence type="ECO:0000256" key="8">
    <source>
        <dbReference type="SAM" id="MobiDB-lite"/>
    </source>
</evidence>
<dbReference type="InterPro" id="IPR013154">
    <property type="entry name" value="ADH-like_N"/>
</dbReference>
<dbReference type="PROSITE" id="PS00059">
    <property type="entry name" value="ADH_ZINC"/>
    <property type="match status" value="1"/>
</dbReference>
<dbReference type="Pfam" id="PF00107">
    <property type="entry name" value="ADH_zinc_N"/>
    <property type="match status" value="1"/>
</dbReference>
<dbReference type="PANTHER" id="PTHR42813">
    <property type="entry name" value="ZINC-TYPE ALCOHOL DEHYDROGENASE-LIKE"/>
    <property type="match status" value="1"/>
</dbReference>
<dbReference type="OrthoDB" id="3941538at2759"/>
<dbReference type="GO" id="GO:0016491">
    <property type="term" value="F:oxidoreductase activity"/>
    <property type="evidence" value="ECO:0007669"/>
    <property type="project" value="UniProtKB-KW"/>
</dbReference>
<reference evidence="13" key="1">
    <citation type="submission" date="2010-07" db="EMBL/GenBank/DDBJ databases">
        <title>The genome sequence of Gaeumannomyces graminis var. tritici strain R3-111a-1.</title>
        <authorList>
            <consortium name="The Broad Institute Genome Sequencing Platform"/>
            <person name="Ma L.-J."/>
            <person name="Dead R."/>
            <person name="Young S."/>
            <person name="Zeng Q."/>
            <person name="Koehrsen M."/>
            <person name="Alvarado L."/>
            <person name="Berlin A."/>
            <person name="Chapman S.B."/>
            <person name="Chen Z."/>
            <person name="Freedman E."/>
            <person name="Gellesch M."/>
            <person name="Goldberg J."/>
            <person name="Griggs A."/>
            <person name="Gujja S."/>
            <person name="Heilman E.R."/>
            <person name="Heiman D."/>
            <person name="Hepburn T."/>
            <person name="Howarth C."/>
            <person name="Jen D."/>
            <person name="Larson L."/>
            <person name="Mehta T."/>
            <person name="Neiman D."/>
            <person name="Pearson M."/>
            <person name="Roberts A."/>
            <person name="Saif S."/>
            <person name="Shea T."/>
            <person name="Shenoy N."/>
            <person name="Sisk P."/>
            <person name="Stolte C."/>
            <person name="Sykes S."/>
            <person name="Walk T."/>
            <person name="White J."/>
            <person name="Yandava C."/>
            <person name="Haas B."/>
            <person name="Nusbaum C."/>
            <person name="Birren B."/>
        </authorList>
    </citation>
    <scope>NUCLEOTIDE SEQUENCE [LARGE SCALE GENOMIC DNA]</scope>
    <source>
        <strain evidence="13">R3-111a-1</strain>
    </source>
</reference>
<dbReference type="PANTHER" id="PTHR42813:SF3">
    <property type="entry name" value="GLUTATHIONE-INDEPENDENT FORMALDEHYDE DEHYDROGENASE"/>
    <property type="match status" value="1"/>
</dbReference>
<name>J3P6I1_GAET3</name>
<evidence type="ECO:0000313" key="13">
    <source>
        <dbReference type="Proteomes" id="UP000006039"/>
    </source>
</evidence>
<keyword evidence="6" id="KW-0520">NAD</keyword>
<dbReference type="RefSeq" id="XP_009225230.1">
    <property type="nucleotide sequence ID" value="XM_009226966.1"/>
</dbReference>
<dbReference type="eggNOG" id="KOG0024">
    <property type="taxonomic scope" value="Eukaryota"/>
</dbReference>
<reference evidence="11" key="3">
    <citation type="submission" date="2010-09" db="EMBL/GenBank/DDBJ databases">
        <title>Annotation of Gaeumannomyces graminis var. tritici R3-111a-1.</title>
        <authorList>
            <consortium name="The Broad Institute Genome Sequencing Platform"/>
            <person name="Ma L.-J."/>
            <person name="Dead R."/>
            <person name="Young S.K."/>
            <person name="Zeng Q."/>
            <person name="Gargeya S."/>
            <person name="Fitzgerald M."/>
            <person name="Haas B."/>
            <person name="Abouelleil A."/>
            <person name="Alvarado L."/>
            <person name="Arachchi H.M."/>
            <person name="Berlin A."/>
            <person name="Brown A."/>
            <person name="Chapman S.B."/>
            <person name="Chen Z."/>
            <person name="Dunbar C."/>
            <person name="Freedman E."/>
            <person name="Gearin G."/>
            <person name="Gellesch M."/>
            <person name="Goldberg J."/>
            <person name="Griggs A."/>
            <person name="Gujja S."/>
            <person name="Heiman D."/>
            <person name="Howarth C."/>
            <person name="Larson L."/>
            <person name="Lui A."/>
            <person name="MacDonald P.J.P."/>
            <person name="Mehta T."/>
            <person name="Montmayeur A."/>
            <person name="Murphy C."/>
            <person name="Neiman D."/>
            <person name="Pearson M."/>
            <person name="Priest M."/>
            <person name="Roberts A."/>
            <person name="Saif S."/>
            <person name="Shea T."/>
            <person name="Shenoy N."/>
            <person name="Sisk P."/>
            <person name="Stolte C."/>
            <person name="Sykes S."/>
            <person name="Yandava C."/>
            <person name="Wortman J."/>
            <person name="Nusbaum C."/>
            <person name="Birren B."/>
        </authorList>
    </citation>
    <scope>NUCLEOTIDE SEQUENCE</scope>
    <source>
        <strain evidence="11">R3-111a-1</strain>
    </source>
</reference>
<keyword evidence="4 7" id="KW-0862">Zinc</keyword>
<reference evidence="12" key="5">
    <citation type="submission" date="2018-04" db="UniProtKB">
        <authorList>
            <consortium name="EnsemblFungi"/>
        </authorList>
    </citation>
    <scope>IDENTIFICATION</scope>
    <source>
        <strain evidence="12">R3-111a-1</strain>
    </source>
</reference>
<feature type="region of interest" description="Disordered" evidence="8">
    <location>
        <begin position="391"/>
        <end position="416"/>
    </location>
</feature>
<gene>
    <name evidence="12" type="primary">20349580</name>
    <name evidence="11" type="ORF">GGTG_09122</name>
</gene>
<evidence type="ECO:0000256" key="3">
    <source>
        <dbReference type="ARBA" id="ARBA00022723"/>
    </source>
</evidence>
<evidence type="ECO:0008006" key="14">
    <source>
        <dbReference type="Google" id="ProtNLM"/>
    </source>
</evidence>
<evidence type="ECO:0000313" key="12">
    <source>
        <dbReference type="EnsemblFungi" id="EJT72256"/>
    </source>
</evidence>
<dbReference type="AlphaFoldDB" id="J3P6I1"/>
<evidence type="ECO:0000256" key="7">
    <source>
        <dbReference type="RuleBase" id="RU361277"/>
    </source>
</evidence>
<evidence type="ECO:0000313" key="11">
    <source>
        <dbReference type="EMBL" id="EJT72256.1"/>
    </source>
</evidence>
<reference evidence="12" key="4">
    <citation type="journal article" date="2015" name="G3 (Bethesda)">
        <title>Genome sequences of three phytopathogenic species of the Magnaporthaceae family of fungi.</title>
        <authorList>
            <person name="Okagaki L.H."/>
            <person name="Nunes C.C."/>
            <person name="Sailsbery J."/>
            <person name="Clay B."/>
            <person name="Brown D."/>
            <person name="John T."/>
            <person name="Oh Y."/>
            <person name="Young N."/>
            <person name="Fitzgerald M."/>
            <person name="Haas B.J."/>
            <person name="Zeng Q."/>
            <person name="Young S."/>
            <person name="Adiconis X."/>
            <person name="Fan L."/>
            <person name="Levin J.Z."/>
            <person name="Mitchell T.K."/>
            <person name="Okubara P.A."/>
            <person name="Farman M.L."/>
            <person name="Kohn L.M."/>
            <person name="Birren B."/>
            <person name="Ma L.-J."/>
            <person name="Dean R.A."/>
        </authorList>
    </citation>
    <scope>NUCLEOTIDE SEQUENCE</scope>
    <source>
        <strain evidence="12">R3-111a-1</strain>
    </source>
</reference>
<evidence type="ECO:0000256" key="5">
    <source>
        <dbReference type="ARBA" id="ARBA00023002"/>
    </source>
</evidence>
<reference evidence="11" key="2">
    <citation type="submission" date="2010-07" db="EMBL/GenBank/DDBJ databases">
        <authorList>
            <consortium name="The Broad Institute Genome Sequencing Platform"/>
            <consortium name="Broad Institute Genome Sequencing Center for Infectious Disease"/>
            <person name="Ma L.-J."/>
            <person name="Dead R."/>
            <person name="Young S."/>
            <person name="Zeng Q."/>
            <person name="Koehrsen M."/>
            <person name="Alvarado L."/>
            <person name="Berlin A."/>
            <person name="Chapman S.B."/>
            <person name="Chen Z."/>
            <person name="Freedman E."/>
            <person name="Gellesch M."/>
            <person name="Goldberg J."/>
            <person name="Griggs A."/>
            <person name="Gujja S."/>
            <person name="Heilman E.R."/>
            <person name="Heiman D."/>
            <person name="Hepburn T."/>
            <person name="Howarth C."/>
            <person name="Jen D."/>
            <person name="Larson L."/>
            <person name="Mehta T."/>
            <person name="Neiman D."/>
            <person name="Pearson M."/>
            <person name="Roberts A."/>
            <person name="Saif S."/>
            <person name="Shea T."/>
            <person name="Shenoy N."/>
            <person name="Sisk P."/>
            <person name="Stolte C."/>
            <person name="Sykes S."/>
            <person name="Walk T."/>
            <person name="White J."/>
            <person name="Yandava C."/>
            <person name="Haas B."/>
            <person name="Nusbaum C."/>
            <person name="Birren B."/>
        </authorList>
    </citation>
    <scope>NUCLEOTIDE SEQUENCE</scope>
    <source>
        <strain evidence="11">R3-111a-1</strain>
    </source>
</reference>
<evidence type="ECO:0000256" key="1">
    <source>
        <dbReference type="ARBA" id="ARBA00001947"/>
    </source>
</evidence>
<dbReference type="VEuPathDB" id="FungiDB:GGTG_09122"/>
<dbReference type="InterPro" id="IPR002328">
    <property type="entry name" value="ADH_Zn_CS"/>
</dbReference>
<evidence type="ECO:0000259" key="9">
    <source>
        <dbReference type="Pfam" id="PF00107"/>
    </source>
</evidence>
<dbReference type="HOGENOM" id="CLU_026673_11_3_1"/>
<evidence type="ECO:0000256" key="2">
    <source>
        <dbReference type="ARBA" id="ARBA00008072"/>
    </source>
</evidence>
<evidence type="ECO:0000256" key="4">
    <source>
        <dbReference type="ARBA" id="ARBA00022833"/>
    </source>
</evidence>
<dbReference type="STRING" id="644352.J3P6I1"/>
<comment type="cofactor">
    <cofactor evidence="1 7">
        <name>Zn(2+)</name>
        <dbReference type="ChEBI" id="CHEBI:29105"/>
    </cofactor>
</comment>
<dbReference type="GeneID" id="20349580"/>
<comment type="similarity">
    <text evidence="2 7">Belongs to the zinc-containing alcohol dehydrogenase family.</text>
</comment>
<protein>
    <recommendedName>
        <fullName evidence="14">S-(Hydroxymethyl)glutathione dehydrogenase</fullName>
    </recommendedName>
</protein>
<evidence type="ECO:0000259" key="10">
    <source>
        <dbReference type="Pfam" id="PF08240"/>
    </source>
</evidence>
<keyword evidence="5" id="KW-0560">Oxidoreductase</keyword>
<dbReference type="Gene3D" id="3.40.50.720">
    <property type="entry name" value="NAD(P)-binding Rossmann-like Domain"/>
    <property type="match status" value="1"/>
</dbReference>
<feature type="domain" description="Alcohol dehydrogenase-like C-terminal" evidence="9">
    <location>
        <begin position="193"/>
        <end position="271"/>
    </location>
</feature>
<dbReference type="SUPFAM" id="SSF50129">
    <property type="entry name" value="GroES-like"/>
    <property type="match status" value="1"/>
</dbReference>
<keyword evidence="13" id="KW-1185">Reference proteome</keyword>
<keyword evidence="3 7" id="KW-0479">Metal-binding</keyword>
<dbReference type="Proteomes" id="UP000006039">
    <property type="component" value="Unassembled WGS sequence"/>
</dbReference>
<organism evidence="11">
    <name type="scientific">Gaeumannomyces tritici (strain R3-111a-1)</name>
    <name type="common">Wheat and barley take-all root rot fungus</name>
    <name type="synonym">Gaeumannomyces graminis var. tritici</name>
    <dbReference type="NCBI Taxonomy" id="644352"/>
    <lineage>
        <taxon>Eukaryota</taxon>
        <taxon>Fungi</taxon>
        <taxon>Dikarya</taxon>
        <taxon>Ascomycota</taxon>
        <taxon>Pezizomycotina</taxon>
        <taxon>Sordariomycetes</taxon>
        <taxon>Sordariomycetidae</taxon>
        <taxon>Magnaporthales</taxon>
        <taxon>Magnaporthaceae</taxon>
        <taxon>Gaeumannomyces</taxon>
    </lineage>
</organism>
<dbReference type="SUPFAM" id="SSF51735">
    <property type="entry name" value="NAD(P)-binding Rossmann-fold domains"/>
    <property type="match status" value="1"/>
</dbReference>